<sequence length="246" mass="27020">TTTTSSSSTTKSVSTVSAVSSTKSSSYATVTAAYESTSSNCDAQFQERLTLCASDLMRLGVFSHSSVNVDQLTLNDLSRQQREYFIELCSAYNKFNQCLGSPMPKQACYPIEPFKARFAVADAALDYVCGEGHSSMLVNWECYIKVAQDGRVAECEAQISQDTAMVQQSINEFSQGSSACSALQKYIECVREPIEETCDKGSFDTVVQALERPVHIYLPYCTLSSTSILPSFLLLLISWTFTSFLS</sequence>
<dbReference type="EMBL" id="UXUI01008115">
    <property type="protein sequence ID" value="VDD90542.1"/>
    <property type="molecule type" value="Genomic_DNA"/>
</dbReference>
<dbReference type="WBParaSite" id="EVEC_0000568201-mRNA-1">
    <property type="protein sequence ID" value="EVEC_0000568201-mRNA-1"/>
    <property type="gene ID" value="EVEC_0000568201"/>
</dbReference>
<dbReference type="Proteomes" id="UP000274131">
    <property type="component" value="Unassembled WGS sequence"/>
</dbReference>
<dbReference type="AlphaFoldDB" id="A0A0N4V611"/>
<evidence type="ECO:0000313" key="1">
    <source>
        <dbReference type="EMBL" id="VDD90542.1"/>
    </source>
</evidence>
<name>A0A0N4V611_ENTVE</name>
<protein>
    <submittedName>
        <fullName evidence="3">CG9896-like protein</fullName>
    </submittedName>
</protein>
<dbReference type="PANTHER" id="PTHR37431:SF1">
    <property type="entry name" value="DUF725 DOMAIN-CONTAINING PROTEIN"/>
    <property type="match status" value="1"/>
</dbReference>
<dbReference type="PANTHER" id="PTHR37431">
    <property type="entry name" value="PROTEIN CBG06927"/>
    <property type="match status" value="1"/>
</dbReference>
<evidence type="ECO:0000313" key="3">
    <source>
        <dbReference type="WBParaSite" id="EVEC_0000568201-mRNA-1"/>
    </source>
</evidence>
<proteinExistence type="predicted"/>
<dbReference type="OrthoDB" id="5913413at2759"/>
<reference evidence="1 2" key="2">
    <citation type="submission" date="2018-10" db="EMBL/GenBank/DDBJ databases">
        <authorList>
            <consortium name="Pathogen Informatics"/>
        </authorList>
    </citation>
    <scope>NUCLEOTIDE SEQUENCE [LARGE SCALE GENOMIC DNA]</scope>
</reference>
<gene>
    <name evidence="1" type="ORF">EVEC_LOCUS5293</name>
</gene>
<reference evidence="3" key="1">
    <citation type="submission" date="2017-02" db="UniProtKB">
        <authorList>
            <consortium name="WormBaseParasite"/>
        </authorList>
    </citation>
    <scope>IDENTIFICATION</scope>
</reference>
<organism evidence="3">
    <name type="scientific">Enterobius vermicularis</name>
    <name type="common">Human pinworm</name>
    <dbReference type="NCBI Taxonomy" id="51028"/>
    <lineage>
        <taxon>Eukaryota</taxon>
        <taxon>Metazoa</taxon>
        <taxon>Ecdysozoa</taxon>
        <taxon>Nematoda</taxon>
        <taxon>Chromadorea</taxon>
        <taxon>Rhabditida</taxon>
        <taxon>Spirurina</taxon>
        <taxon>Oxyuridomorpha</taxon>
        <taxon>Oxyuroidea</taxon>
        <taxon>Oxyuridae</taxon>
        <taxon>Enterobius</taxon>
    </lineage>
</organism>
<evidence type="ECO:0000313" key="2">
    <source>
        <dbReference type="Proteomes" id="UP000274131"/>
    </source>
</evidence>
<accession>A0A0N4V611</accession>
<keyword evidence="2" id="KW-1185">Reference proteome</keyword>